<name>A0A7J6LZ01_PERCH</name>
<evidence type="ECO:0000256" key="1">
    <source>
        <dbReference type="SAM" id="Coils"/>
    </source>
</evidence>
<protein>
    <submittedName>
        <fullName evidence="2">Uncharacterized protein</fullName>
    </submittedName>
</protein>
<feature type="coiled-coil region" evidence="1">
    <location>
        <begin position="124"/>
        <end position="207"/>
    </location>
</feature>
<dbReference type="Proteomes" id="UP000591131">
    <property type="component" value="Unassembled WGS sequence"/>
</dbReference>
<keyword evidence="1" id="KW-0175">Coiled coil</keyword>
<comment type="caution">
    <text evidence="2">The sequence shown here is derived from an EMBL/GenBank/DDBJ whole genome shotgun (WGS) entry which is preliminary data.</text>
</comment>
<reference evidence="2 3" key="1">
    <citation type="submission" date="2020-04" db="EMBL/GenBank/DDBJ databases">
        <title>Perkinsus chesapeaki whole genome sequence.</title>
        <authorList>
            <person name="Bogema D.R."/>
        </authorList>
    </citation>
    <scope>NUCLEOTIDE SEQUENCE [LARGE SCALE GENOMIC DNA]</scope>
    <source>
        <strain evidence="2">ATCC PRA-425</strain>
    </source>
</reference>
<dbReference type="OrthoDB" id="447294at2759"/>
<dbReference type="EMBL" id="JAAPAO010000298">
    <property type="protein sequence ID" value="KAF4664051.1"/>
    <property type="molecule type" value="Genomic_DNA"/>
</dbReference>
<sequence>MTGPKRSELDALREESELLDRIHHTAVVHSLIFTTDDEEEEDEEEGVSMSSAVSSLHGDTYNIRRSIDRGSSLSLPSRASQKDMKLTSLYHLEKPSIGDDQATLNDTIVNYNNSDDKTKDDPRLKEMRQTMIEYSEEVDNLNKDNVSLKETVVGLERVIANSDKRNTELQRLLDEAYKREREKDKEINTLKEHLQQAKMDISTHQTEASSLRLQVEELSPVVDVAHNSEAKEERLISLLCRYRVLLLRIQHRLAAQTRQFTTFLDKITDITRGICGANLGISVGLDDIQTEVSSIRKEMLEARVTLQQSHNEKLQSDEESIMSLSQRYAEEAASWQAERRQHLEAAVTWLAQKKAYEKKKATWKEERKKLMKEIADL</sequence>
<keyword evidence="3" id="KW-1185">Reference proteome</keyword>
<dbReference type="AlphaFoldDB" id="A0A7J6LZ01"/>
<proteinExistence type="predicted"/>
<accession>A0A7J6LZ01</accession>
<evidence type="ECO:0000313" key="2">
    <source>
        <dbReference type="EMBL" id="KAF4664051.1"/>
    </source>
</evidence>
<gene>
    <name evidence="2" type="ORF">FOL47_005311</name>
</gene>
<organism evidence="2 3">
    <name type="scientific">Perkinsus chesapeaki</name>
    <name type="common">Clam parasite</name>
    <name type="synonym">Perkinsus andrewsi</name>
    <dbReference type="NCBI Taxonomy" id="330153"/>
    <lineage>
        <taxon>Eukaryota</taxon>
        <taxon>Sar</taxon>
        <taxon>Alveolata</taxon>
        <taxon>Perkinsozoa</taxon>
        <taxon>Perkinsea</taxon>
        <taxon>Perkinsida</taxon>
        <taxon>Perkinsidae</taxon>
        <taxon>Perkinsus</taxon>
    </lineage>
</organism>
<evidence type="ECO:0000313" key="3">
    <source>
        <dbReference type="Proteomes" id="UP000591131"/>
    </source>
</evidence>